<evidence type="ECO:0000259" key="1">
    <source>
        <dbReference type="PROSITE" id="PS50994"/>
    </source>
</evidence>
<dbReference type="InterPro" id="IPR012337">
    <property type="entry name" value="RNaseH-like_sf"/>
</dbReference>
<reference evidence="2" key="1">
    <citation type="journal article" date="2019" name="Sci. Rep.">
        <title>Draft genome of Tanacetum cinerariifolium, the natural source of mosquito coil.</title>
        <authorList>
            <person name="Yamashiro T."/>
            <person name="Shiraishi A."/>
            <person name="Satake H."/>
            <person name="Nakayama K."/>
        </authorList>
    </citation>
    <scope>NUCLEOTIDE SEQUENCE</scope>
</reference>
<dbReference type="PANTHER" id="PTHR33067">
    <property type="entry name" value="RNA-DIRECTED DNA POLYMERASE-RELATED"/>
    <property type="match status" value="1"/>
</dbReference>
<dbReference type="InterPro" id="IPR043502">
    <property type="entry name" value="DNA/RNA_pol_sf"/>
</dbReference>
<comment type="caution">
    <text evidence="2">The sequence shown here is derived from an EMBL/GenBank/DDBJ whole genome shotgun (WGS) entry which is preliminary data.</text>
</comment>
<dbReference type="GO" id="GO:0003964">
    <property type="term" value="F:RNA-directed DNA polymerase activity"/>
    <property type="evidence" value="ECO:0007669"/>
    <property type="project" value="UniProtKB-KW"/>
</dbReference>
<dbReference type="InterPro" id="IPR021109">
    <property type="entry name" value="Peptidase_aspartic_dom_sf"/>
</dbReference>
<dbReference type="GO" id="GO:0003676">
    <property type="term" value="F:nucleic acid binding"/>
    <property type="evidence" value="ECO:0007669"/>
    <property type="project" value="InterPro"/>
</dbReference>
<keyword evidence="2" id="KW-0808">Transferase</keyword>
<dbReference type="Gene3D" id="3.10.10.10">
    <property type="entry name" value="HIV Type 1 Reverse Transcriptase, subunit A, domain 1"/>
    <property type="match status" value="1"/>
</dbReference>
<dbReference type="Gene3D" id="2.40.70.10">
    <property type="entry name" value="Acid Proteases"/>
    <property type="match status" value="1"/>
</dbReference>
<dbReference type="GO" id="GO:0015074">
    <property type="term" value="P:DNA integration"/>
    <property type="evidence" value="ECO:0007669"/>
    <property type="project" value="InterPro"/>
</dbReference>
<dbReference type="Gene3D" id="3.30.70.270">
    <property type="match status" value="2"/>
</dbReference>
<proteinExistence type="predicted"/>
<dbReference type="CDD" id="cd00303">
    <property type="entry name" value="retropepsin_like"/>
    <property type="match status" value="1"/>
</dbReference>
<dbReference type="InterPro" id="IPR001584">
    <property type="entry name" value="Integrase_cat-core"/>
</dbReference>
<dbReference type="AlphaFoldDB" id="A0A6L2MMK6"/>
<dbReference type="EMBL" id="BKCJ010006984">
    <property type="protein sequence ID" value="GEU74960.1"/>
    <property type="molecule type" value="Genomic_DNA"/>
</dbReference>
<organism evidence="2">
    <name type="scientific">Tanacetum cinerariifolium</name>
    <name type="common">Dalmatian daisy</name>
    <name type="synonym">Chrysanthemum cinerariifolium</name>
    <dbReference type="NCBI Taxonomy" id="118510"/>
    <lineage>
        <taxon>Eukaryota</taxon>
        <taxon>Viridiplantae</taxon>
        <taxon>Streptophyta</taxon>
        <taxon>Embryophyta</taxon>
        <taxon>Tracheophyta</taxon>
        <taxon>Spermatophyta</taxon>
        <taxon>Magnoliopsida</taxon>
        <taxon>eudicotyledons</taxon>
        <taxon>Gunneridae</taxon>
        <taxon>Pentapetalae</taxon>
        <taxon>asterids</taxon>
        <taxon>campanulids</taxon>
        <taxon>Asterales</taxon>
        <taxon>Asteraceae</taxon>
        <taxon>Asteroideae</taxon>
        <taxon>Anthemideae</taxon>
        <taxon>Anthemidinae</taxon>
        <taxon>Tanacetum</taxon>
    </lineage>
</organism>
<accession>A0A6L2MMK6</accession>
<protein>
    <submittedName>
        <fullName evidence="2">Reverse transcriptase domain-containing protein</fullName>
    </submittedName>
</protein>
<evidence type="ECO:0000313" key="2">
    <source>
        <dbReference type="EMBL" id="GEU74960.1"/>
    </source>
</evidence>
<keyword evidence="2" id="KW-0548">Nucleotidyltransferase</keyword>
<gene>
    <name evidence="2" type="ORF">Tci_046938</name>
</gene>
<sequence>MIAYHNDWDTSAQRSESSGYITYSSDPEIVEHKAEMVEINKNVMKVLQINQQVKAITHSCENYGGPHAYNDYLTTVGQTLNVYATGAYNQGGNSYQPQVKRVTKVIKDTVPRTNNRSTKDVQPLVVQVETQEPNFKLALVVEPVEALISSLKPNPKPSIPYPSRLNDQKLCEKANNQMDKFFQIFQDLQFNISFADALILMPKFASTINSLLTNKEKLFELGRTSLNENCSEVLFKKLPEKLGDPVKFLIPCDFPGMDECLALADLGASINLMPLSVWKKLSLPKLSPTCMTFELEDRSISRPVSFFEDVSVIVGKFHFPADLVVVDFDADPQGLVILERSFLKNGRALIDVYEGEFTLRVGNKAITLNLDQTSRYSSNYDDISVNRIDVINVVCEEYSQEVLGFSVELKDLPPHLEYAFLEGDDKLTVITAKDLKDEEKTTLIKVWKSHKRALAWQLFDIKSINPEFCTHKILMEDDFKPAVQHQRRVNPKIYKVIKKEVLKLLDAGLIYPISDSPWVSLVHCVPKKGGFTVVENEENELIPTRFVTRWHVCIDNRKLNDATHKDQFPLPFMDQMLERLAGNDFSVFRNSFGTCLSYLDKMLKHCEDTNLYLNWEKSHFMVKEGIILGHKISKHRIKVDKAKVDVIAKLPHPTTIKDAKPRLLRWVLLLQEFDMIIRNKKEAKNLAANHFPRLENPHKSVLDKKEINEAFPLETLNMIKSSGGVFTARKPLIFLRLATMDPSGNIMDLARDIMDLTTSPKRHLTPVSISPHFIVIPMTWSNLVTLVNIREKSCNVMKCLKMPSKFTGSSMFGTPRAIISVRGTHFCNDQFAKGMLKYGVTHRLATAYHPQTNKLDDALWAFCTAFKTPIGCTLYQLVYEKACHLLIELEHEAYWDLKHCNYDFLTAGDHQKVQLNELNELRDQAYENSLIYKEKTKRIHDPKIKDRIFNVGDRVFHFKSRLKIFLGKLKTRWTGPFTVTQVFPYGTIELSQIDGQNFKVNGNRLKHYFRGDIPPMVVSDLQTFPMDN</sequence>
<name>A0A6L2MMK6_TANCI</name>
<feature type="domain" description="Integrase catalytic" evidence="1">
    <location>
        <begin position="738"/>
        <end position="853"/>
    </location>
</feature>
<dbReference type="SUPFAM" id="SSF56672">
    <property type="entry name" value="DNA/RNA polymerases"/>
    <property type="match status" value="1"/>
</dbReference>
<dbReference type="SUPFAM" id="SSF53098">
    <property type="entry name" value="Ribonuclease H-like"/>
    <property type="match status" value="1"/>
</dbReference>
<dbReference type="InterPro" id="IPR043128">
    <property type="entry name" value="Rev_trsase/Diguanyl_cyclase"/>
</dbReference>
<dbReference type="InterPro" id="IPR036397">
    <property type="entry name" value="RNaseH_sf"/>
</dbReference>
<dbReference type="PROSITE" id="PS50994">
    <property type="entry name" value="INTEGRASE"/>
    <property type="match status" value="1"/>
</dbReference>
<keyword evidence="2" id="KW-0695">RNA-directed DNA polymerase</keyword>
<dbReference type="Gene3D" id="3.30.420.10">
    <property type="entry name" value="Ribonuclease H-like superfamily/Ribonuclease H"/>
    <property type="match status" value="1"/>
</dbReference>